<sequence>MSKTFLRLPQGPITADRLPLQIGSQVSPSRYNTYILNRESPGYKFEWKADGSVFVVDMPRPTHEFVVCMLQRCFNVPNGATIFDPPITTLGQPYYDEPGGSGILVAPDIAVVPLCDLVQGPTMPYPGPPPGDIDGNPHARVICEVALHQDTQDWELKCQNWLQQQYVRYVFGIKIHGMRDAQNAQGQNHRSMTAKLWRQGAPPGYIEWDFGTVQKHSQTLTNCNAAGLPAFQVQIPTSEIFWDPPILAGVPIVLGYNAVAPPALTIANVNIDLYRIQQLVLRSQLNH</sequence>
<dbReference type="Proteomes" id="UP000274822">
    <property type="component" value="Unassembled WGS sequence"/>
</dbReference>
<accession>A0A433R0K3</accession>
<dbReference type="AlphaFoldDB" id="A0A433R0K3"/>
<comment type="caution">
    <text evidence="1">The sequence shown here is derived from an EMBL/GenBank/DDBJ whole genome shotgun (WGS) entry which is preliminary data.</text>
</comment>
<evidence type="ECO:0000313" key="1">
    <source>
        <dbReference type="EMBL" id="RUS35495.1"/>
    </source>
</evidence>
<evidence type="ECO:0008006" key="3">
    <source>
        <dbReference type="Google" id="ProtNLM"/>
    </source>
</evidence>
<evidence type="ECO:0000313" key="2">
    <source>
        <dbReference type="Proteomes" id="UP000274822"/>
    </source>
</evidence>
<organism evidence="1 2">
    <name type="scientific">Jimgerdemannia flammicorona</name>
    <dbReference type="NCBI Taxonomy" id="994334"/>
    <lineage>
        <taxon>Eukaryota</taxon>
        <taxon>Fungi</taxon>
        <taxon>Fungi incertae sedis</taxon>
        <taxon>Mucoromycota</taxon>
        <taxon>Mucoromycotina</taxon>
        <taxon>Endogonomycetes</taxon>
        <taxon>Endogonales</taxon>
        <taxon>Endogonaceae</taxon>
        <taxon>Jimgerdemannia</taxon>
    </lineage>
</organism>
<proteinExistence type="predicted"/>
<protein>
    <recommendedName>
        <fullName evidence="3">Restriction endonuclease domain-containing protein</fullName>
    </recommendedName>
</protein>
<gene>
    <name evidence="1" type="ORF">BC938DRAFT_482668</name>
</gene>
<dbReference type="EMBL" id="RBNJ01000077">
    <property type="protein sequence ID" value="RUS35495.1"/>
    <property type="molecule type" value="Genomic_DNA"/>
</dbReference>
<reference evidence="1 2" key="1">
    <citation type="journal article" date="2018" name="New Phytol.">
        <title>Phylogenomics of Endogonaceae and evolution of mycorrhizas within Mucoromycota.</title>
        <authorList>
            <person name="Chang Y."/>
            <person name="Desiro A."/>
            <person name="Na H."/>
            <person name="Sandor L."/>
            <person name="Lipzen A."/>
            <person name="Clum A."/>
            <person name="Barry K."/>
            <person name="Grigoriev I.V."/>
            <person name="Martin F.M."/>
            <person name="Stajich J.E."/>
            <person name="Smith M.E."/>
            <person name="Bonito G."/>
            <person name="Spatafora J.W."/>
        </authorList>
    </citation>
    <scope>NUCLEOTIDE SEQUENCE [LARGE SCALE GENOMIC DNA]</scope>
    <source>
        <strain evidence="1 2">AD002</strain>
    </source>
</reference>
<keyword evidence="2" id="KW-1185">Reference proteome</keyword>
<name>A0A433R0K3_9FUNG</name>